<feature type="compositionally biased region" description="Basic and acidic residues" evidence="1">
    <location>
        <begin position="166"/>
        <end position="184"/>
    </location>
</feature>
<dbReference type="AlphaFoldDB" id="A0A165M624"/>
<feature type="region of interest" description="Disordered" evidence="1">
    <location>
        <begin position="166"/>
        <end position="189"/>
    </location>
</feature>
<protein>
    <submittedName>
        <fullName evidence="2">Uncharacterized protein</fullName>
    </submittedName>
</protein>
<feature type="compositionally biased region" description="Polar residues" evidence="1">
    <location>
        <begin position="125"/>
        <end position="139"/>
    </location>
</feature>
<proteinExistence type="predicted"/>
<dbReference type="Proteomes" id="UP000076727">
    <property type="component" value="Unassembled WGS sequence"/>
</dbReference>
<organism evidence="2 3">
    <name type="scientific">Daedalea quercina L-15889</name>
    <dbReference type="NCBI Taxonomy" id="1314783"/>
    <lineage>
        <taxon>Eukaryota</taxon>
        <taxon>Fungi</taxon>
        <taxon>Dikarya</taxon>
        <taxon>Basidiomycota</taxon>
        <taxon>Agaricomycotina</taxon>
        <taxon>Agaricomycetes</taxon>
        <taxon>Polyporales</taxon>
        <taxon>Fomitopsis</taxon>
    </lineage>
</organism>
<feature type="region of interest" description="Disordered" evidence="1">
    <location>
        <begin position="125"/>
        <end position="149"/>
    </location>
</feature>
<sequence>MQQEPGAWRTEVAKLPRRAFAVYPPLHHEGLLASGFSRGVGDLAVCDTLSQDVADSQAMTPPATPSAGWTGEREIRDKPALPSDDTPPCSRTMAAMRLTRPAASPLTSAASVTPVVAQDIDSATLPPSLTTLEPSSRQARQGRASYGRMHSPLSLLLPSYFTRDAARDSTRDAQHSSTPRREARTVPTLAAQTLVRAPSAIC</sequence>
<gene>
    <name evidence="2" type="ORF">DAEQUDRAFT_769026</name>
</gene>
<keyword evidence="3" id="KW-1185">Reference proteome</keyword>
<dbReference type="EMBL" id="KV429109">
    <property type="protein sequence ID" value="KZT65272.1"/>
    <property type="molecule type" value="Genomic_DNA"/>
</dbReference>
<accession>A0A165M624</accession>
<evidence type="ECO:0000313" key="3">
    <source>
        <dbReference type="Proteomes" id="UP000076727"/>
    </source>
</evidence>
<evidence type="ECO:0000256" key="1">
    <source>
        <dbReference type="SAM" id="MobiDB-lite"/>
    </source>
</evidence>
<name>A0A165M624_9APHY</name>
<reference evidence="2 3" key="1">
    <citation type="journal article" date="2016" name="Mol. Biol. Evol.">
        <title>Comparative Genomics of Early-Diverging Mushroom-Forming Fungi Provides Insights into the Origins of Lignocellulose Decay Capabilities.</title>
        <authorList>
            <person name="Nagy L.G."/>
            <person name="Riley R."/>
            <person name="Tritt A."/>
            <person name="Adam C."/>
            <person name="Daum C."/>
            <person name="Floudas D."/>
            <person name="Sun H."/>
            <person name="Yadav J.S."/>
            <person name="Pangilinan J."/>
            <person name="Larsson K.H."/>
            <person name="Matsuura K."/>
            <person name="Barry K."/>
            <person name="Labutti K."/>
            <person name="Kuo R."/>
            <person name="Ohm R.A."/>
            <person name="Bhattacharya S.S."/>
            <person name="Shirouzu T."/>
            <person name="Yoshinaga Y."/>
            <person name="Martin F.M."/>
            <person name="Grigoriev I.V."/>
            <person name="Hibbett D.S."/>
        </authorList>
    </citation>
    <scope>NUCLEOTIDE SEQUENCE [LARGE SCALE GENOMIC DNA]</scope>
    <source>
        <strain evidence="2 3">L-15889</strain>
    </source>
</reference>
<feature type="region of interest" description="Disordered" evidence="1">
    <location>
        <begin position="55"/>
        <end position="91"/>
    </location>
</feature>
<evidence type="ECO:0000313" key="2">
    <source>
        <dbReference type="EMBL" id="KZT65272.1"/>
    </source>
</evidence>